<dbReference type="Gene3D" id="3.90.550.10">
    <property type="entry name" value="Spore Coat Polysaccharide Biosynthesis Protein SpsA, Chain A"/>
    <property type="match status" value="1"/>
</dbReference>
<reference evidence="2 3" key="1">
    <citation type="submission" date="2017-09" db="EMBL/GenBank/DDBJ databases">
        <title>Sphingomonas panjinensis sp.nov., isolated from oil-contaminated soil.</title>
        <authorList>
            <person name="Wang L."/>
            <person name="Chen L."/>
        </authorList>
    </citation>
    <scope>NUCLEOTIDE SEQUENCE [LARGE SCALE GENOMIC DNA]</scope>
    <source>
        <strain evidence="2 3">FW-11</strain>
    </source>
</reference>
<dbReference type="InterPro" id="IPR001173">
    <property type="entry name" value="Glyco_trans_2-like"/>
</dbReference>
<keyword evidence="3" id="KW-1185">Reference proteome</keyword>
<dbReference type="EMBL" id="NWBU01000012">
    <property type="protein sequence ID" value="PTQ09118.1"/>
    <property type="molecule type" value="Genomic_DNA"/>
</dbReference>
<dbReference type="SUPFAM" id="SSF53448">
    <property type="entry name" value="Nucleotide-diphospho-sugar transferases"/>
    <property type="match status" value="1"/>
</dbReference>
<protein>
    <recommendedName>
        <fullName evidence="1">Glycosyltransferase 2-like domain-containing protein</fullName>
    </recommendedName>
</protein>
<name>A0A2T5FVA2_9SPHN</name>
<dbReference type="PANTHER" id="PTHR43179:SF7">
    <property type="entry name" value="RHAMNOSYLTRANSFERASE WBBL"/>
    <property type="match status" value="1"/>
</dbReference>
<dbReference type="Proteomes" id="UP000244162">
    <property type="component" value="Unassembled WGS sequence"/>
</dbReference>
<evidence type="ECO:0000259" key="1">
    <source>
        <dbReference type="Pfam" id="PF00535"/>
    </source>
</evidence>
<accession>A0A2T5FVA2</accession>
<dbReference type="AlphaFoldDB" id="A0A2T5FVA2"/>
<dbReference type="Pfam" id="PF00535">
    <property type="entry name" value="Glycos_transf_2"/>
    <property type="match status" value="1"/>
</dbReference>
<dbReference type="PANTHER" id="PTHR43179">
    <property type="entry name" value="RHAMNOSYLTRANSFERASE WBBL"/>
    <property type="match status" value="1"/>
</dbReference>
<evidence type="ECO:0000313" key="3">
    <source>
        <dbReference type="Proteomes" id="UP000244162"/>
    </source>
</evidence>
<sequence length="342" mass="37118">MELVAKDDAPSPSHIPLILTHCAAPDDRLEPDHWATLVTRRWREQATLLQCGSQQPFYRVAPPEPKIWPSVSIIIPTRDKVELLSACLAGLSRLRYPGACEIIVVDNGTTQPAALRLLEELQADDTVQVIRDDGPFNFSALNNRAAAQAAGDVFCLLNNDVEALDGDWLAAMVRHAVRPDVGAVGSMLLYPDGSVQHAGVAIGIGGAAGHLARGAMPTDPDHFAWHGVTRSVSAVTAACLVVRREAYFSVGGLDAAAFPVAFNDVDFCLKLQQSGLRNVFVAEARLIHHESVSRGKDHAPANIERFNGELARFRKRWGSAEHSDPHYSPLFSRSAEPCLLAF</sequence>
<feature type="domain" description="Glycosyltransferase 2-like" evidence="1">
    <location>
        <begin position="72"/>
        <end position="195"/>
    </location>
</feature>
<gene>
    <name evidence="2" type="ORF">CLG96_14780</name>
</gene>
<comment type="caution">
    <text evidence="2">The sequence shown here is derived from an EMBL/GenBank/DDBJ whole genome shotgun (WGS) entry which is preliminary data.</text>
</comment>
<organism evidence="2 3">
    <name type="scientific">Sphingomonas oleivorans</name>
    <dbReference type="NCBI Taxonomy" id="1735121"/>
    <lineage>
        <taxon>Bacteria</taxon>
        <taxon>Pseudomonadati</taxon>
        <taxon>Pseudomonadota</taxon>
        <taxon>Alphaproteobacteria</taxon>
        <taxon>Sphingomonadales</taxon>
        <taxon>Sphingomonadaceae</taxon>
        <taxon>Sphingomonas</taxon>
    </lineage>
</organism>
<dbReference type="InterPro" id="IPR029044">
    <property type="entry name" value="Nucleotide-diphossugar_trans"/>
</dbReference>
<proteinExistence type="predicted"/>
<dbReference type="CDD" id="cd04186">
    <property type="entry name" value="GT_2_like_c"/>
    <property type="match status" value="1"/>
</dbReference>
<evidence type="ECO:0000313" key="2">
    <source>
        <dbReference type="EMBL" id="PTQ09118.1"/>
    </source>
</evidence>